<dbReference type="EMBL" id="CAMXCT030001006">
    <property type="protein sequence ID" value="CAL4772977.1"/>
    <property type="molecule type" value="Genomic_DNA"/>
</dbReference>
<evidence type="ECO:0000313" key="2">
    <source>
        <dbReference type="EMBL" id="CAI3985665.1"/>
    </source>
</evidence>
<keyword evidence="4" id="KW-1185">Reference proteome</keyword>
<dbReference type="Proteomes" id="UP001152797">
    <property type="component" value="Unassembled WGS sequence"/>
</dbReference>
<evidence type="ECO:0000313" key="4">
    <source>
        <dbReference type="Proteomes" id="UP001152797"/>
    </source>
</evidence>
<sequence>AKEECDQLMCSVSSIYSPAELEGVQKEALEFEPDCMPRDDPQRPHPPEDHAPLEDFQRLRLLDGLDGVLNSGRGKIDNWLDNLKTQERQEQLQEIDEWFVQFQDKGPELVSFFRNCETEVEQGRVLCQRSENLVNKLTQETAHTRQEVTEFVDHKLKPMAGGGQGGMVHAIEKKRMIAQMNHDHARLGYETVEQQIQEVDA</sequence>
<feature type="non-terminal residue" evidence="2">
    <location>
        <position position="1"/>
    </location>
</feature>
<evidence type="ECO:0000313" key="3">
    <source>
        <dbReference type="EMBL" id="CAL1139040.1"/>
    </source>
</evidence>
<dbReference type="EMBL" id="CAMXCT010001006">
    <property type="protein sequence ID" value="CAI3985665.1"/>
    <property type="molecule type" value="Genomic_DNA"/>
</dbReference>
<feature type="non-terminal residue" evidence="2">
    <location>
        <position position="201"/>
    </location>
</feature>
<gene>
    <name evidence="2" type="ORF">C1SCF055_LOCUS13090</name>
</gene>
<proteinExistence type="predicted"/>
<accession>A0A9P1C5V8</accession>
<reference evidence="3" key="2">
    <citation type="submission" date="2024-04" db="EMBL/GenBank/DDBJ databases">
        <authorList>
            <person name="Chen Y."/>
            <person name="Shah S."/>
            <person name="Dougan E. K."/>
            <person name="Thang M."/>
            <person name="Chan C."/>
        </authorList>
    </citation>
    <scope>NUCLEOTIDE SEQUENCE [LARGE SCALE GENOMIC DNA]</scope>
</reference>
<name>A0A9P1C5V8_9DINO</name>
<protein>
    <submittedName>
        <fullName evidence="2">Uncharacterized protein</fullName>
    </submittedName>
</protein>
<reference evidence="2" key="1">
    <citation type="submission" date="2022-10" db="EMBL/GenBank/DDBJ databases">
        <authorList>
            <person name="Chen Y."/>
            <person name="Dougan E. K."/>
            <person name="Chan C."/>
            <person name="Rhodes N."/>
            <person name="Thang M."/>
        </authorList>
    </citation>
    <scope>NUCLEOTIDE SEQUENCE</scope>
</reference>
<feature type="region of interest" description="Disordered" evidence="1">
    <location>
        <begin position="33"/>
        <end position="52"/>
    </location>
</feature>
<dbReference type="EMBL" id="CAMXCT020001006">
    <property type="protein sequence ID" value="CAL1139040.1"/>
    <property type="molecule type" value="Genomic_DNA"/>
</dbReference>
<organism evidence="2">
    <name type="scientific">Cladocopium goreaui</name>
    <dbReference type="NCBI Taxonomy" id="2562237"/>
    <lineage>
        <taxon>Eukaryota</taxon>
        <taxon>Sar</taxon>
        <taxon>Alveolata</taxon>
        <taxon>Dinophyceae</taxon>
        <taxon>Suessiales</taxon>
        <taxon>Symbiodiniaceae</taxon>
        <taxon>Cladocopium</taxon>
    </lineage>
</organism>
<evidence type="ECO:0000256" key="1">
    <source>
        <dbReference type="SAM" id="MobiDB-lite"/>
    </source>
</evidence>
<comment type="caution">
    <text evidence="2">The sequence shown here is derived from an EMBL/GenBank/DDBJ whole genome shotgun (WGS) entry which is preliminary data.</text>
</comment>
<dbReference type="AlphaFoldDB" id="A0A9P1C5V8"/>